<reference evidence="1" key="2">
    <citation type="journal article" date="2023" name="IMA Fungus">
        <title>Comparative genomic study of the Penicillium genus elucidates a diverse pangenome and 15 lateral gene transfer events.</title>
        <authorList>
            <person name="Petersen C."/>
            <person name="Sorensen T."/>
            <person name="Nielsen M.R."/>
            <person name="Sondergaard T.E."/>
            <person name="Sorensen J.L."/>
            <person name="Fitzpatrick D.A."/>
            <person name="Frisvad J.C."/>
            <person name="Nielsen K.L."/>
        </authorList>
    </citation>
    <scope>NUCLEOTIDE SEQUENCE</scope>
    <source>
        <strain evidence="1">IBT 29677</strain>
    </source>
</reference>
<dbReference type="Proteomes" id="UP001147747">
    <property type="component" value="Unassembled WGS sequence"/>
</dbReference>
<dbReference type="GeneID" id="81371811"/>
<keyword evidence="2" id="KW-1185">Reference proteome</keyword>
<protein>
    <submittedName>
        <fullName evidence="1">Uncharacterized protein</fullName>
    </submittedName>
</protein>
<name>A0A9X0B2D7_9EURO</name>
<accession>A0A9X0B2D7</accession>
<dbReference type="EMBL" id="JAPZBU010000009">
    <property type="protein sequence ID" value="KAJ5385653.1"/>
    <property type="molecule type" value="Genomic_DNA"/>
</dbReference>
<proteinExistence type="predicted"/>
<organism evidence="1 2">
    <name type="scientific">Penicillium cosmopolitanum</name>
    <dbReference type="NCBI Taxonomy" id="1131564"/>
    <lineage>
        <taxon>Eukaryota</taxon>
        <taxon>Fungi</taxon>
        <taxon>Dikarya</taxon>
        <taxon>Ascomycota</taxon>
        <taxon>Pezizomycotina</taxon>
        <taxon>Eurotiomycetes</taxon>
        <taxon>Eurotiomycetidae</taxon>
        <taxon>Eurotiales</taxon>
        <taxon>Aspergillaceae</taxon>
        <taxon>Penicillium</taxon>
    </lineage>
</organism>
<dbReference type="AlphaFoldDB" id="A0A9X0B2D7"/>
<comment type="caution">
    <text evidence="1">The sequence shown here is derived from an EMBL/GenBank/DDBJ whole genome shotgun (WGS) entry which is preliminary data.</text>
</comment>
<sequence length="246" mass="27849">MDKIDSPSTPPVLSPDSKCKGALSLCTTELEAASEKLQSIGAKLDETARANETCHSKIAKADSDISDCRTKSKIQSDEDKKTIDILRDQLKAMPTEQWHVPQELNNKIIGTKIHDICPQFHEQLFEVTGAQNVKHKWRIYCNSKLKGRSWSVGAENDKWRTGTMEPYTSLYILYDLREAARAITVGLSWIEKTPAKVGYTTWWPRSTGGGYNHLRRFTQTNWTMGPEENPSNHTVFLRVDPFTYGS</sequence>
<dbReference type="OrthoDB" id="10322035at2759"/>
<gene>
    <name evidence="1" type="ORF">N7509_008194</name>
</gene>
<evidence type="ECO:0000313" key="1">
    <source>
        <dbReference type="EMBL" id="KAJ5385653.1"/>
    </source>
</evidence>
<dbReference type="RefSeq" id="XP_056483451.1">
    <property type="nucleotide sequence ID" value="XM_056632831.1"/>
</dbReference>
<reference evidence="1" key="1">
    <citation type="submission" date="2022-12" db="EMBL/GenBank/DDBJ databases">
        <authorList>
            <person name="Petersen C."/>
        </authorList>
    </citation>
    <scope>NUCLEOTIDE SEQUENCE</scope>
    <source>
        <strain evidence="1">IBT 29677</strain>
    </source>
</reference>
<evidence type="ECO:0000313" key="2">
    <source>
        <dbReference type="Proteomes" id="UP001147747"/>
    </source>
</evidence>